<proteinExistence type="predicted"/>
<keyword evidence="2" id="KW-1185">Reference proteome</keyword>
<protein>
    <submittedName>
        <fullName evidence="1">Uncharacterized protein</fullName>
    </submittedName>
</protein>
<accession>A0ACD4ZT20</accession>
<dbReference type="EMBL" id="CP109109">
    <property type="protein sequence ID" value="WSC01605.1"/>
    <property type="molecule type" value="Genomic_DNA"/>
</dbReference>
<evidence type="ECO:0000313" key="2">
    <source>
        <dbReference type="Proteomes" id="UP001348369"/>
    </source>
</evidence>
<reference evidence="1" key="1">
    <citation type="submission" date="2022-10" db="EMBL/GenBank/DDBJ databases">
        <title>The complete genomes of actinobacterial strains from the NBC collection.</title>
        <authorList>
            <person name="Joergensen T.S."/>
            <person name="Alvarez Arevalo M."/>
            <person name="Sterndorff E.B."/>
            <person name="Faurdal D."/>
            <person name="Vuksanovic O."/>
            <person name="Mourched A.-S."/>
            <person name="Charusanti P."/>
            <person name="Shaw S."/>
            <person name="Blin K."/>
            <person name="Weber T."/>
        </authorList>
    </citation>
    <scope>NUCLEOTIDE SEQUENCE</scope>
    <source>
        <strain evidence="1">NBC 01771</strain>
    </source>
</reference>
<name>A0ACD4ZT20_9ACTN</name>
<dbReference type="Proteomes" id="UP001348369">
    <property type="component" value="Chromosome"/>
</dbReference>
<evidence type="ECO:0000313" key="1">
    <source>
        <dbReference type="EMBL" id="WSC01605.1"/>
    </source>
</evidence>
<sequence length="128" mass="14447">MLEDAVRQHPGARVVGAVTGRRSALVWVRVQPPAVWEPAGYTVNVRTEEGVDPQFYPSAVYGWMRWWLESLDRSALPENYPVNVLLPRPPQSVDMVSDEGTTQLLISPAWRPFPPSHVSDPEDPTLFR</sequence>
<organism evidence="1 2">
    <name type="scientific">Streptomyces scopuliridis</name>
    <dbReference type="NCBI Taxonomy" id="452529"/>
    <lineage>
        <taxon>Bacteria</taxon>
        <taxon>Bacillati</taxon>
        <taxon>Actinomycetota</taxon>
        <taxon>Actinomycetes</taxon>
        <taxon>Kitasatosporales</taxon>
        <taxon>Streptomycetaceae</taxon>
        <taxon>Streptomyces</taxon>
    </lineage>
</organism>
<gene>
    <name evidence="1" type="ORF">OG835_34435</name>
</gene>